<feature type="region of interest" description="Disordered" evidence="6">
    <location>
        <begin position="247"/>
        <end position="266"/>
    </location>
</feature>
<evidence type="ECO:0000256" key="3">
    <source>
        <dbReference type="ARBA" id="ARBA00022801"/>
    </source>
</evidence>
<dbReference type="CDD" id="cd16147">
    <property type="entry name" value="G6S"/>
    <property type="match status" value="1"/>
</dbReference>
<dbReference type="Pfam" id="PF00884">
    <property type="entry name" value="Sulfatase"/>
    <property type="match status" value="1"/>
</dbReference>
<dbReference type="InterPro" id="IPR012083">
    <property type="entry name" value="Arylsulfatase"/>
</dbReference>
<keyword evidence="3" id="KW-0378">Hydrolase</keyword>
<evidence type="ECO:0000256" key="5">
    <source>
        <dbReference type="PIRSR" id="PIRSR000972-50"/>
    </source>
</evidence>
<reference evidence="8" key="1">
    <citation type="journal article" date="2022" name="IScience">
        <title>Evolution of zygomycete secretomes and the origins of terrestrial fungal ecologies.</title>
        <authorList>
            <person name="Chang Y."/>
            <person name="Wang Y."/>
            <person name="Mondo S."/>
            <person name="Ahrendt S."/>
            <person name="Andreopoulos W."/>
            <person name="Barry K."/>
            <person name="Beard J."/>
            <person name="Benny G.L."/>
            <person name="Blankenship S."/>
            <person name="Bonito G."/>
            <person name="Cuomo C."/>
            <person name="Desiro A."/>
            <person name="Gervers K.A."/>
            <person name="Hundley H."/>
            <person name="Kuo A."/>
            <person name="LaButti K."/>
            <person name="Lang B.F."/>
            <person name="Lipzen A."/>
            <person name="O'Donnell K."/>
            <person name="Pangilinan J."/>
            <person name="Reynolds N."/>
            <person name="Sandor L."/>
            <person name="Smith M.E."/>
            <person name="Tsang A."/>
            <person name="Grigoriev I.V."/>
            <person name="Stajich J.E."/>
            <person name="Spatafora J.W."/>
        </authorList>
    </citation>
    <scope>NUCLEOTIDE SEQUENCE</scope>
    <source>
        <strain evidence="8">RSA 2281</strain>
    </source>
</reference>
<dbReference type="SUPFAM" id="SSF53649">
    <property type="entry name" value="Alkaline phosphatase-like"/>
    <property type="match status" value="1"/>
</dbReference>
<dbReference type="Gene3D" id="3.40.720.10">
    <property type="entry name" value="Alkaline Phosphatase, subunit A"/>
    <property type="match status" value="1"/>
</dbReference>
<dbReference type="Proteomes" id="UP001209540">
    <property type="component" value="Unassembled WGS sequence"/>
</dbReference>
<keyword evidence="4" id="KW-0325">Glycoprotein</keyword>
<dbReference type="GO" id="GO:0005539">
    <property type="term" value="F:glycosaminoglycan binding"/>
    <property type="evidence" value="ECO:0007669"/>
    <property type="project" value="TreeGrafter"/>
</dbReference>
<dbReference type="InterPro" id="IPR017850">
    <property type="entry name" value="Alkaline_phosphatase_core_sf"/>
</dbReference>
<evidence type="ECO:0000256" key="1">
    <source>
        <dbReference type="ARBA" id="ARBA00008779"/>
    </source>
</evidence>
<protein>
    <submittedName>
        <fullName evidence="8">Alkaline-phosphatase-like protein</fullName>
    </submittedName>
</protein>
<reference evidence="8" key="2">
    <citation type="submission" date="2023-02" db="EMBL/GenBank/DDBJ databases">
        <authorList>
            <consortium name="DOE Joint Genome Institute"/>
            <person name="Mondo S.J."/>
            <person name="Chang Y."/>
            <person name="Wang Y."/>
            <person name="Ahrendt S."/>
            <person name="Andreopoulos W."/>
            <person name="Barry K."/>
            <person name="Beard J."/>
            <person name="Benny G.L."/>
            <person name="Blankenship S."/>
            <person name="Bonito G."/>
            <person name="Cuomo C."/>
            <person name="Desiro A."/>
            <person name="Gervers K.A."/>
            <person name="Hundley H."/>
            <person name="Kuo A."/>
            <person name="LaButti K."/>
            <person name="Lang B.F."/>
            <person name="Lipzen A."/>
            <person name="O'Donnell K."/>
            <person name="Pangilinan J."/>
            <person name="Reynolds N."/>
            <person name="Sandor L."/>
            <person name="Smith M.W."/>
            <person name="Tsang A."/>
            <person name="Grigoriev I.V."/>
            <person name="Stajich J.E."/>
            <person name="Spatafora J.W."/>
        </authorList>
    </citation>
    <scope>NUCLEOTIDE SEQUENCE</scope>
    <source>
        <strain evidence="8">RSA 2281</strain>
    </source>
</reference>
<evidence type="ECO:0000256" key="4">
    <source>
        <dbReference type="ARBA" id="ARBA00023180"/>
    </source>
</evidence>
<feature type="domain" description="Sulfatase N-terminal" evidence="7">
    <location>
        <begin position="36"/>
        <end position="383"/>
    </location>
</feature>
<evidence type="ECO:0000259" key="7">
    <source>
        <dbReference type="Pfam" id="PF00884"/>
    </source>
</evidence>
<dbReference type="PIRSF" id="PIRSF000972">
    <property type="entry name" value="Arylsulf_plant"/>
    <property type="match status" value="1"/>
</dbReference>
<dbReference type="GO" id="GO:0004065">
    <property type="term" value="F:arylsulfatase activity"/>
    <property type="evidence" value="ECO:0007669"/>
    <property type="project" value="InterPro"/>
</dbReference>
<keyword evidence="2" id="KW-0732">Signal</keyword>
<sequence length="671" mass="76483">MVLIYYGPIVIAVDDTIRPDYATATSPGNNKPLAKPNIIFILVDDQDARMDSLSYMPNVQKYLIEQGTTFKNHYATVALCCPSRVSMLRGQYAHNTRITDTKPPYGGYTLYNLRGLGNDYLPLWMKKAGYTNHYIGKLMNDHAIYNYATKPAGFDYGDYLLDPYSYDATTPVFSRDGELPVYYVDTHQTDAIHTKTLSSLKSFRGNNKPFFLTIAPAAPHAHIEYGLQDRIDILRCEPPIPASRHSNLFPDAKIPRRPHFNPADNSRTASYWKKMNRLNDTEVEQLDANHRRRIQALQSVDDMVGSLFQELEAQGKLDNTYVVYSSDNGYHLGQHRAYAGKMMNIEEDINVPLIVRGPGVDRGKTSDVVGAFHDFAPTFLALAHGDEHVPSWVDGGVLPWTEKLKQHDKPAAKESFAVEYWAGEARYEGDKFWHNAPGPNTYKTLRLISEEYNIKYTVWCTGEHELYDMKNDPYELQDIFESEAQENSRFIARLDVLLSVLKECSGPTCRDPWRILHPNDDYVKTLYTALDAKYDAFYQNYPKVSFKLCLPFYSELNEITFLKQEEIVTDILHMGSGDGLLDKVKDTLKADNLFKCPSRKLMEEKNTKCVPSDAFGEAVRLFNLVPRSPRTVGDRVPSEEELNARARPLPQELLESKVNWADFGFYGNWGN</sequence>
<evidence type="ECO:0000256" key="6">
    <source>
        <dbReference type="SAM" id="MobiDB-lite"/>
    </source>
</evidence>
<organism evidence="8 9">
    <name type="scientific">Phascolomyces articulosus</name>
    <dbReference type="NCBI Taxonomy" id="60185"/>
    <lineage>
        <taxon>Eukaryota</taxon>
        <taxon>Fungi</taxon>
        <taxon>Fungi incertae sedis</taxon>
        <taxon>Mucoromycota</taxon>
        <taxon>Mucoromycotina</taxon>
        <taxon>Mucoromycetes</taxon>
        <taxon>Mucorales</taxon>
        <taxon>Lichtheimiaceae</taxon>
        <taxon>Phascolomyces</taxon>
    </lineage>
</organism>
<comment type="similarity">
    <text evidence="1">Belongs to the sulfatase family.</text>
</comment>
<name>A0AAD5PJY2_9FUNG</name>
<dbReference type="InterPro" id="IPR000917">
    <property type="entry name" value="Sulfatase_N"/>
</dbReference>
<dbReference type="GO" id="GO:0008449">
    <property type="term" value="F:N-acetylglucosamine-6-sulfatase activity"/>
    <property type="evidence" value="ECO:0007669"/>
    <property type="project" value="TreeGrafter"/>
</dbReference>
<proteinExistence type="inferred from homology"/>
<dbReference type="AlphaFoldDB" id="A0AAD5PJY2"/>
<feature type="modified residue" description="3-oxoalanine (Cys)" evidence="5">
    <location>
        <position position="80"/>
    </location>
</feature>
<gene>
    <name evidence="8" type="ORF">BDA99DRAFT_474998</name>
</gene>
<dbReference type="InterPro" id="IPR024607">
    <property type="entry name" value="Sulfatase_CS"/>
</dbReference>
<evidence type="ECO:0000313" key="9">
    <source>
        <dbReference type="Proteomes" id="UP001209540"/>
    </source>
</evidence>
<dbReference type="PANTHER" id="PTHR43108">
    <property type="entry name" value="N-ACETYLGLUCOSAMINE-6-SULFATASE FAMILY MEMBER"/>
    <property type="match status" value="1"/>
</dbReference>
<dbReference type="PANTHER" id="PTHR43108:SF8">
    <property type="entry name" value="SD21168P"/>
    <property type="match status" value="1"/>
</dbReference>
<comment type="caution">
    <text evidence="8">The sequence shown here is derived from an EMBL/GenBank/DDBJ whole genome shotgun (WGS) entry which is preliminary data.</text>
</comment>
<dbReference type="PROSITE" id="PS00523">
    <property type="entry name" value="SULFATASE_1"/>
    <property type="match status" value="1"/>
</dbReference>
<accession>A0AAD5PJY2</accession>
<evidence type="ECO:0000313" key="8">
    <source>
        <dbReference type="EMBL" id="KAI9277066.1"/>
    </source>
</evidence>
<evidence type="ECO:0000256" key="2">
    <source>
        <dbReference type="ARBA" id="ARBA00022729"/>
    </source>
</evidence>
<dbReference type="GO" id="GO:0018958">
    <property type="term" value="P:phenol-containing compound metabolic process"/>
    <property type="evidence" value="ECO:0007669"/>
    <property type="project" value="InterPro"/>
</dbReference>
<comment type="PTM">
    <text evidence="5">The conversion to 3-oxoalanine (also known as C-formylglycine, FGly), of a serine or cysteine residue in prokaryotes and of a cysteine residue in eukaryotes, is critical for catalytic activity.</text>
</comment>
<keyword evidence="9" id="KW-1185">Reference proteome</keyword>
<dbReference type="EMBL" id="JAIXMP010000002">
    <property type="protein sequence ID" value="KAI9277066.1"/>
    <property type="molecule type" value="Genomic_DNA"/>
</dbReference>